<dbReference type="PIRSF" id="PIRSF007056">
    <property type="entry name" value="UCP007056"/>
    <property type="match status" value="1"/>
</dbReference>
<gene>
    <name evidence="2" type="ORF">SAMN02949497_1627</name>
</gene>
<sequence length="512" mass="57348">MIDQDIFLAYQWRWMDDHSPVKIIEKSRRVGLSYGEAADSVLHAADAGGGNVYYISFDKEMTQGFISDCADWAKTFGAAASSEIREEFFPDPKNPDKSICKYTLDFASGKVIHAFSSNPRNLRSKGRPRDRLVIDEAAFVDDLAELLKAAMAMTMWGGEIHLISTHNGDENPFNTLINDVRAGRYDYSLHRVTLDDALADGLYRRICQVSGQEWSAGKETAWRESLVKRYRPNEDEELFCVPAFGGGTYLPRAIVEACMSESGPLLRFEGDRAFNEAPEPKRRRIMEDWIGDELRPAFNLLDPKRRHSAGMDFARKGDMSDIVPMEIGERLDRRVPFIVEMHNVPHRQQEQALFAVLHALPRLGGVAIDAGGNGSYIAEAARDGFGSRVEGIQLSEAFYREQGPRYKALFEDRQIALIKHDDILEDHRAVRLVRGVPRVPEGKTDSKGQRHGDSYVAGLLANYASGIDAGEIDFIPLPGKPASWEGKAQAPTNFMRPPEDDDLPRIEGEGAW</sequence>
<dbReference type="OrthoDB" id="5827905at2"/>
<dbReference type="EMBL" id="FXAM01000001">
    <property type="protein sequence ID" value="SMF94317.1"/>
    <property type="molecule type" value="Genomic_DNA"/>
</dbReference>
<evidence type="ECO:0000313" key="2">
    <source>
        <dbReference type="EMBL" id="SMF94317.1"/>
    </source>
</evidence>
<name>A0A1Y6CVG0_9GAMM</name>
<dbReference type="AlphaFoldDB" id="A0A1Y6CVG0"/>
<dbReference type="Proteomes" id="UP000192923">
    <property type="component" value="Unassembled WGS sequence"/>
</dbReference>
<keyword evidence="3" id="KW-1185">Reference proteome</keyword>
<organism evidence="2 3">
    <name type="scientific">Methylomagnum ishizawai</name>
    <dbReference type="NCBI Taxonomy" id="1760988"/>
    <lineage>
        <taxon>Bacteria</taxon>
        <taxon>Pseudomonadati</taxon>
        <taxon>Pseudomonadota</taxon>
        <taxon>Gammaproteobacteria</taxon>
        <taxon>Methylococcales</taxon>
        <taxon>Methylococcaceae</taxon>
        <taxon>Methylomagnum</taxon>
    </lineage>
</organism>
<dbReference type="RefSeq" id="WP_085211584.1">
    <property type="nucleotide sequence ID" value="NZ_FXAM01000001.1"/>
</dbReference>
<dbReference type="Pfam" id="PF03237">
    <property type="entry name" value="Terminase_6N"/>
    <property type="match status" value="1"/>
</dbReference>
<dbReference type="Gene3D" id="3.30.420.240">
    <property type="match status" value="1"/>
</dbReference>
<protein>
    <submittedName>
        <fullName evidence="2">Mu-like prophage FluMu protein gp28</fullName>
    </submittedName>
</protein>
<dbReference type="InterPro" id="IPR012036">
    <property type="entry name" value="Phage_Mu_Gp28"/>
</dbReference>
<accession>A0A1Y6CVG0</accession>
<feature type="compositionally biased region" description="Basic and acidic residues" evidence="1">
    <location>
        <begin position="503"/>
        <end position="512"/>
    </location>
</feature>
<evidence type="ECO:0000256" key="1">
    <source>
        <dbReference type="SAM" id="MobiDB-lite"/>
    </source>
</evidence>
<dbReference type="InterPro" id="IPR027417">
    <property type="entry name" value="P-loop_NTPase"/>
</dbReference>
<dbReference type="Gene3D" id="3.40.50.300">
    <property type="entry name" value="P-loop containing nucleotide triphosphate hydrolases"/>
    <property type="match status" value="1"/>
</dbReference>
<feature type="region of interest" description="Disordered" evidence="1">
    <location>
        <begin position="483"/>
        <end position="512"/>
    </location>
</feature>
<evidence type="ECO:0000313" key="3">
    <source>
        <dbReference type="Proteomes" id="UP000192923"/>
    </source>
</evidence>
<reference evidence="2 3" key="1">
    <citation type="submission" date="2016-12" db="EMBL/GenBank/DDBJ databases">
        <authorList>
            <person name="Song W.-J."/>
            <person name="Kurnit D.M."/>
        </authorList>
    </citation>
    <scope>NUCLEOTIDE SEQUENCE [LARGE SCALE GENOMIC DNA]</scope>
    <source>
        <strain evidence="2 3">175</strain>
    </source>
</reference>
<proteinExistence type="predicted"/>
<dbReference type="STRING" id="1760988.SAMN02949497_1627"/>